<protein>
    <recommendedName>
        <fullName evidence="5">Glycosyltransferase family 17 protein</fullName>
    </recommendedName>
</protein>
<evidence type="ECO:0008006" key="5">
    <source>
        <dbReference type="Google" id="ProtNLM"/>
    </source>
</evidence>
<keyword evidence="4" id="KW-1185">Reference proteome</keyword>
<organism evidence="3 4">
    <name type="scientific">Actinomortierella ambigua</name>
    <dbReference type="NCBI Taxonomy" id="1343610"/>
    <lineage>
        <taxon>Eukaryota</taxon>
        <taxon>Fungi</taxon>
        <taxon>Fungi incertae sedis</taxon>
        <taxon>Mucoromycota</taxon>
        <taxon>Mortierellomycotina</taxon>
        <taxon>Mortierellomycetes</taxon>
        <taxon>Mortierellales</taxon>
        <taxon>Mortierellaceae</taxon>
        <taxon>Actinomortierella</taxon>
    </lineage>
</organism>
<keyword evidence="2" id="KW-0732">Signal</keyword>
<dbReference type="PANTHER" id="PTHR12224:SF0">
    <property type="entry name" value="BETA-1,4-MANNOSYL-GLYCOPROTEIN 4-BETA-N-ACETYLGLUCOSAMINYLTRANSFERASE"/>
    <property type="match status" value="1"/>
</dbReference>
<feature type="chain" id="PRO_5040159052" description="Glycosyltransferase family 17 protein" evidence="2">
    <location>
        <begin position="18"/>
        <end position="422"/>
    </location>
</feature>
<evidence type="ECO:0000256" key="2">
    <source>
        <dbReference type="SAM" id="SignalP"/>
    </source>
</evidence>
<dbReference type="PANTHER" id="PTHR12224">
    <property type="entry name" value="BETA-1,4-MANNOSYL-GLYCOPROTEIN BETA-1,4-N-ACETYLGLUCOSAMINYL-TRANSFERASE"/>
    <property type="match status" value="1"/>
</dbReference>
<evidence type="ECO:0000313" key="3">
    <source>
        <dbReference type="EMBL" id="KAG0256536.1"/>
    </source>
</evidence>
<proteinExistence type="predicted"/>
<dbReference type="InterPro" id="IPR006813">
    <property type="entry name" value="Glyco_trans_17"/>
</dbReference>
<dbReference type="EMBL" id="JAAAJB010000406">
    <property type="protein sequence ID" value="KAG0256536.1"/>
    <property type="molecule type" value="Genomic_DNA"/>
</dbReference>
<accession>A0A9P6PY56</accession>
<gene>
    <name evidence="3" type="ORF">DFQ27_005677</name>
</gene>
<evidence type="ECO:0000256" key="1">
    <source>
        <dbReference type="SAM" id="MobiDB-lite"/>
    </source>
</evidence>
<dbReference type="GO" id="GO:0016020">
    <property type="term" value="C:membrane"/>
    <property type="evidence" value="ECO:0007669"/>
    <property type="project" value="InterPro"/>
</dbReference>
<sequence>MLAFLVILVVMYQFQEYSFLRGGHEQDVARQESLKDIYPPVSMPNGAKHQNQPDDMEQHVGDDASALPQKPQLPRIFDIILLNNEMEQLEIRLGELHGVVDVFVIVETKKTFSLRDKPLHYRIRQHEERFAKYRNKILHIVVPEMTSEESSRVTRVGGYGWEYETFVRSKAIETLIDTFRPSEGDWLLLSDLDEVPKPAVLAQLKRDPSSISTKVLNPRKSYRHTAALQRHTGLSFVRLECDFYYYSYEFKHRGNWVGPILARFEEPEAGVDPFLDDQKNYGDDGMLIFDKFFWHDYTNMGYRMRMMLRLDGDVHMVPNSCWHCSWCFSNITDIQNKAASYSHREHADSHFMQSEWILNHVRDGIDLFERGSEVYDYIKDNKDVPSYVATHADKFSHQLHRKDKYNAGFKDVSEKPPGATDK</sequence>
<feature type="signal peptide" evidence="2">
    <location>
        <begin position="1"/>
        <end position="17"/>
    </location>
</feature>
<dbReference type="Proteomes" id="UP000807716">
    <property type="component" value="Unassembled WGS sequence"/>
</dbReference>
<evidence type="ECO:0000313" key="4">
    <source>
        <dbReference type="Proteomes" id="UP000807716"/>
    </source>
</evidence>
<feature type="region of interest" description="Disordered" evidence="1">
    <location>
        <begin position="39"/>
        <end position="68"/>
    </location>
</feature>
<dbReference type="GO" id="GO:0006044">
    <property type="term" value="P:N-acetylglucosamine metabolic process"/>
    <property type="evidence" value="ECO:0007669"/>
    <property type="project" value="TreeGrafter"/>
</dbReference>
<reference evidence="3" key="1">
    <citation type="journal article" date="2020" name="Fungal Divers.">
        <title>Resolving the Mortierellaceae phylogeny through synthesis of multi-gene phylogenetics and phylogenomics.</title>
        <authorList>
            <person name="Vandepol N."/>
            <person name="Liber J."/>
            <person name="Desiro A."/>
            <person name="Na H."/>
            <person name="Kennedy M."/>
            <person name="Barry K."/>
            <person name="Grigoriev I.V."/>
            <person name="Miller A.N."/>
            <person name="O'Donnell K."/>
            <person name="Stajich J.E."/>
            <person name="Bonito G."/>
        </authorList>
    </citation>
    <scope>NUCLEOTIDE SEQUENCE</scope>
    <source>
        <strain evidence="3">BC1065</strain>
    </source>
</reference>
<dbReference type="OrthoDB" id="6474464at2759"/>
<name>A0A9P6PY56_9FUNG</name>
<dbReference type="Pfam" id="PF04724">
    <property type="entry name" value="Glyco_transf_17"/>
    <property type="match status" value="2"/>
</dbReference>
<comment type="caution">
    <text evidence="3">The sequence shown here is derived from an EMBL/GenBank/DDBJ whole genome shotgun (WGS) entry which is preliminary data.</text>
</comment>
<dbReference type="AlphaFoldDB" id="A0A9P6PY56"/>
<dbReference type="GO" id="GO:0003830">
    <property type="term" value="F:beta-1,4-mannosylglycoprotein 4-beta-N-acetylglucosaminyltransferase activity"/>
    <property type="evidence" value="ECO:0007669"/>
    <property type="project" value="InterPro"/>
</dbReference>